<dbReference type="PANTHER" id="PTHR21551:SF24">
    <property type="entry name" value="PROTEIN PAT1 HOMOLOG 2"/>
    <property type="match status" value="1"/>
</dbReference>
<reference evidence="2 3" key="1">
    <citation type="submission" date="2024-11" db="EMBL/GenBank/DDBJ databases">
        <title>A near-complete genome assembly of Cinchona calisaya.</title>
        <authorList>
            <person name="Lian D.C."/>
            <person name="Zhao X.W."/>
            <person name="Wei L."/>
        </authorList>
    </citation>
    <scope>NUCLEOTIDE SEQUENCE [LARGE SCALE GENOMIC DNA]</scope>
    <source>
        <tissue evidence="2">Nenye</tissue>
    </source>
</reference>
<feature type="compositionally biased region" description="Low complexity" evidence="1">
    <location>
        <begin position="125"/>
        <end position="134"/>
    </location>
</feature>
<feature type="region of interest" description="Disordered" evidence="1">
    <location>
        <begin position="47"/>
        <end position="68"/>
    </location>
</feature>
<dbReference type="PANTHER" id="PTHR21551">
    <property type="entry name" value="TOPOISOMERASE II-ASSOCIATED PROTEIN PAT1"/>
    <property type="match status" value="1"/>
</dbReference>
<name>A0ABD2Y4H0_9GENT</name>
<accession>A0ABD2Y4H0</accession>
<protein>
    <recommendedName>
        <fullName evidence="4">Topoisomerase II-associated protein PAT1</fullName>
    </recommendedName>
</protein>
<proteinExistence type="predicted"/>
<dbReference type="EMBL" id="JBJUIK010000015">
    <property type="protein sequence ID" value="KAL3502409.1"/>
    <property type="molecule type" value="Genomic_DNA"/>
</dbReference>
<feature type="compositionally biased region" description="Low complexity" evidence="1">
    <location>
        <begin position="9"/>
        <end position="21"/>
    </location>
</feature>
<feature type="region of interest" description="Disordered" evidence="1">
    <location>
        <begin position="454"/>
        <end position="481"/>
    </location>
</feature>
<organism evidence="2 3">
    <name type="scientific">Cinchona calisaya</name>
    <dbReference type="NCBI Taxonomy" id="153742"/>
    <lineage>
        <taxon>Eukaryota</taxon>
        <taxon>Viridiplantae</taxon>
        <taxon>Streptophyta</taxon>
        <taxon>Embryophyta</taxon>
        <taxon>Tracheophyta</taxon>
        <taxon>Spermatophyta</taxon>
        <taxon>Magnoliopsida</taxon>
        <taxon>eudicotyledons</taxon>
        <taxon>Gunneridae</taxon>
        <taxon>Pentapetalae</taxon>
        <taxon>asterids</taxon>
        <taxon>lamiids</taxon>
        <taxon>Gentianales</taxon>
        <taxon>Rubiaceae</taxon>
        <taxon>Cinchonoideae</taxon>
        <taxon>Cinchoneae</taxon>
        <taxon>Cinchona</taxon>
    </lineage>
</organism>
<feature type="compositionally biased region" description="Acidic residues" evidence="1">
    <location>
        <begin position="47"/>
        <end position="60"/>
    </location>
</feature>
<feature type="compositionally biased region" description="Polar residues" evidence="1">
    <location>
        <begin position="390"/>
        <end position="410"/>
    </location>
</feature>
<sequence length="837" mass="91439">MERSDGKDFASSSSSSSASAAPFSAENALFDASQYAFFGKDKVEEVDLGGLGEDDNDDDSASIPVLGGFGSAREDELHEYHLFDKDEGSGLGSLSDMDDLATTFAKLNRVVTGPRHPGVIGDRGSGSFSRESSSAAEWVQEADYPEWLDHMSDSEAYQENKRWSSQPQLFSSKPLYRTSSYPLQQPQLQRTSSYPQQQPQLQHFASEPIIVSKSSFTSFPPPGGRSEQASPSSYSPHMRISSLTGGSQSPLSAPTVSHLSSSSMHLAGMPHGFHYGRNIAQSPASGVPLNTRSQNQWTSYGNLFDGGHSNMYSFLHQQLPFQNELHIMSAQQQLQLARLHLSVQPSLAHFSALRSQLYNSFPSPAHVNKYGVANMRDSRPKSTKKGKNNVRFSQHGSDAGSQRSDSNLPQFRSKYMTADEIESILKMQHAASHCNDPYVDDYYHQARVAKKAAELGSEQRFCPAQTRESSSRSRSSVESQPHLHVDALGRVSFSSVRRPQTLLEVDPPASACGDGTGEQKTSDKPLEQEPMLAARITIEDGLYLLLDVDDIDRLLQFSQPQDGGAQLRRRRQVLLEGLAASLQLVDPLGKSGSSVGLAPKDDTVFLHLVSLPKGRKLITRFIQLLFPGGELARIVCMAVFRHLRFLFGGLPSDSEAANTITNLAKIVYTCVNRMDLNSLSACLAAVVCSSEQPPLRPLGSAAGDGASVILKSVLERATHLLTDPDAAGNYSIPNPALWQASFDAFFGLLTKYCLSKYDSMVQSIFNQNQPNAEMNGSEAARAVSREMPVELLRASLPHTDERQRKLLLNFAQRSTPVTGFNTHGESSGQINPESVKG</sequence>
<evidence type="ECO:0000313" key="2">
    <source>
        <dbReference type="EMBL" id="KAL3502409.1"/>
    </source>
</evidence>
<feature type="compositionally biased region" description="Polar residues" evidence="1">
    <location>
        <begin position="227"/>
        <end position="258"/>
    </location>
</feature>
<feature type="region of interest" description="Disordered" evidence="1">
    <location>
        <begin position="1"/>
        <end position="21"/>
    </location>
</feature>
<evidence type="ECO:0000256" key="1">
    <source>
        <dbReference type="SAM" id="MobiDB-lite"/>
    </source>
</evidence>
<feature type="region of interest" description="Disordered" evidence="1">
    <location>
        <begin position="817"/>
        <end position="837"/>
    </location>
</feature>
<feature type="region of interest" description="Disordered" evidence="1">
    <location>
        <begin position="215"/>
        <end position="258"/>
    </location>
</feature>
<keyword evidence="3" id="KW-1185">Reference proteome</keyword>
<comment type="caution">
    <text evidence="2">The sequence shown here is derived from an EMBL/GenBank/DDBJ whole genome shotgun (WGS) entry which is preliminary data.</text>
</comment>
<feature type="region of interest" description="Disordered" evidence="1">
    <location>
        <begin position="504"/>
        <end position="528"/>
    </location>
</feature>
<dbReference type="Proteomes" id="UP001630127">
    <property type="component" value="Unassembled WGS sequence"/>
</dbReference>
<dbReference type="InterPro" id="IPR039900">
    <property type="entry name" value="Pat1-like"/>
</dbReference>
<feature type="region of interest" description="Disordered" evidence="1">
    <location>
        <begin position="376"/>
        <end position="410"/>
    </location>
</feature>
<evidence type="ECO:0000313" key="3">
    <source>
        <dbReference type="Proteomes" id="UP001630127"/>
    </source>
</evidence>
<feature type="region of interest" description="Disordered" evidence="1">
    <location>
        <begin position="112"/>
        <end position="134"/>
    </location>
</feature>
<gene>
    <name evidence="2" type="ORF">ACH5RR_036858</name>
</gene>
<evidence type="ECO:0008006" key="4">
    <source>
        <dbReference type="Google" id="ProtNLM"/>
    </source>
</evidence>
<dbReference type="AlphaFoldDB" id="A0ABD2Y4H0"/>